<sequence>MPLPPNPGLLSTLLLDWPTLSAAAVLLVACLAAVAYAAACAVVAQRFTRARRKRPELAQQHPALADAAVRFPARDGRATLEGWYLPAWPQAGAVVFVHGKDACRGDELKSPTYALAQSLRARGLSVLMLDLRGHGESSDARLTYSEHERHDVLGAVDFLLGQGYAPGCIGLLGASMGASTALRAAAAEQAVGGVVADTPFADLAAMLRTQFRRLTGLPMWFLPGALLMGRLLSGVHPARVRPVDEMPRLRGRPVLVIHSQADPLIPLAHGRMLARAAGGRLWVTQAPRHIGSYLAMEHTYTAVVSDFFCRHLLGDAIDHARSANDASGRADAGVAAA</sequence>
<evidence type="ECO:0000313" key="4">
    <source>
        <dbReference type="Proteomes" id="UP001056201"/>
    </source>
</evidence>
<name>A0ABY4S2I5_AQUTE</name>
<keyword evidence="1" id="KW-1133">Transmembrane helix</keyword>
<dbReference type="SUPFAM" id="SSF53474">
    <property type="entry name" value="alpha/beta-Hydrolases"/>
    <property type="match status" value="1"/>
</dbReference>
<dbReference type="GO" id="GO:0016787">
    <property type="term" value="F:hydrolase activity"/>
    <property type="evidence" value="ECO:0007669"/>
    <property type="project" value="UniProtKB-KW"/>
</dbReference>
<dbReference type="PANTHER" id="PTHR43358:SF4">
    <property type="entry name" value="ALPHA_BETA HYDROLASE FOLD-1 DOMAIN-CONTAINING PROTEIN"/>
    <property type="match status" value="1"/>
</dbReference>
<dbReference type="RefSeq" id="WP_250195128.1">
    <property type="nucleotide sequence ID" value="NZ_CP097635.1"/>
</dbReference>
<reference evidence="3" key="1">
    <citation type="submission" date="2022-05" db="EMBL/GenBank/DDBJ databases">
        <title>An RpoN-dependent PEP-CTERM gene is involved in floc formation of an Aquincola tertiaricarbonis strain.</title>
        <authorList>
            <person name="Qiu D."/>
            <person name="Xia M."/>
        </authorList>
    </citation>
    <scope>NUCLEOTIDE SEQUENCE</scope>
    <source>
        <strain evidence="3">RN12</strain>
    </source>
</reference>
<dbReference type="Pfam" id="PF12697">
    <property type="entry name" value="Abhydrolase_6"/>
    <property type="match status" value="1"/>
</dbReference>
<organism evidence="3 4">
    <name type="scientific">Aquincola tertiaricarbonis</name>
    <dbReference type="NCBI Taxonomy" id="391953"/>
    <lineage>
        <taxon>Bacteria</taxon>
        <taxon>Pseudomonadati</taxon>
        <taxon>Pseudomonadota</taxon>
        <taxon>Betaproteobacteria</taxon>
        <taxon>Burkholderiales</taxon>
        <taxon>Sphaerotilaceae</taxon>
        <taxon>Aquincola</taxon>
    </lineage>
</organism>
<dbReference type="EMBL" id="CP097635">
    <property type="protein sequence ID" value="URI06865.1"/>
    <property type="molecule type" value="Genomic_DNA"/>
</dbReference>
<dbReference type="InterPro" id="IPR000073">
    <property type="entry name" value="AB_hydrolase_1"/>
</dbReference>
<dbReference type="InterPro" id="IPR029058">
    <property type="entry name" value="AB_hydrolase_fold"/>
</dbReference>
<keyword evidence="1" id="KW-0472">Membrane</keyword>
<keyword evidence="3" id="KW-0378">Hydrolase</keyword>
<dbReference type="PANTHER" id="PTHR43358">
    <property type="entry name" value="ALPHA/BETA-HYDROLASE"/>
    <property type="match status" value="1"/>
</dbReference>
<proteinExistence type="predicted"/>
<keyword evidence="1" id="KW-0812">Transmembrane</keyword>
<protein>
    <submittedName>
        <fullName evidence="3">Alpha/beta fold hydrolase</fullName>
    </submittedName>
</protein>
<dbReference type="Proteomes" id="UP001056201">
    <property type="component" value="Chromosome 1"/>
</dbReference>
<dbReference type="InterPro" id="IPR052920">
    <property type="entry name" value="DNA-binding_regulatory"/>
</dbReference>
<evidence type="ECO:0000256" key="1">
    <source>
        <dbReference type="SAM" id="Phobius"/>
    </source>
</evidence>
<keyword evidence="4" id="KW-1185">Reference proteome</keyword>
<feature type="domain" description="AB hydrolase-1" evidence="2">
    <location>
        <begin position="94"/>
        <end position="289"/>
    </location>
</feature>
<accession>A0ABY4S2I5</accession>
<dbReference type="Gene3D" id="3.40.50.1820">
    <property type="entry name" value="alpha/beta hydrolase"/>
    <property type="match status" value="1"/>
</dbReference>
<gene>
    <name evidence="3" type="ORF">MW290_13300</name>
</gene>
<feature type="transmembrane region" description="Helical" evidence="1">
    <location>
        <begin position="20"/>
        <end position="44"/>
    </location>
</feature>
<evidence type="ECO:0000313" key="3">
    <source>
        <dbReference type="EMBL" id="URI06865.1"/>
    </source>
</evidence>
<evidence type="ECO:0000259" key="2">
    <source>
        <dbReference type="Pfam" id="PF12697"/>
    </source>
</evidence>